<dbReference type="GO" id="GO:0015031">
    <property type="term" value="P:protein transport"/>
    <property type="evidence" value="ECO:0007669"/>
    <property type="project" value="UniProtKB-KW"/>
</dbReference>
<dbReference type="GO" id="GO:0016020">
    <property type="term" value="C:membrane"/>
    <property type="evidence" value="ECO:0007669"/>
    <property type="project" value="UniProtKB-SubCell"/>
</dbReference>
<keyword evidence="7 9" id="KW-1133">Transmembrane helix</keyword>
<organism evidence="11 12">
    <name type="scientific">Riccia fluitans</name>
    <dbReference type="NCBI Taxonomy" id="41844"/>
    <lineage>
        <taxon>Eukaryota</taxon>
        <taxon>Viridiplantae</taxon>
        <taxon>Streptophyta</taxon>
        <taxon>Embryophyta</taxon>
        <taxon>Marchantiophyta</taxon>
        <taxon>Marchantiopsida</taxon>
        <taxon>Marchantiidae</taxon>
        <taxon>Marchantiales</taxon>
        <taxon>Ricciaceae</taxon>
        <taxon>Riccia</taxon>
    </lineage>
</organism>
<evidence type="ECO:0000313" key="11">
    <source>
        <dbReference type="EMBL" id="KAL2634090.1"/>
    </source>
</evidence>
<feature type="chain" id="PRO_5044838028" evidence="10">
    <location>
        <begin position="24"/>
        <end position="95"/>
    </location>
</feature>
<dbReference type="InterPro" id="IPR004813">
    <property type="entry name" value="OPT"/>
</dbReference>
<comment type="caution">
    <text evidence="11">The sequence shown here is derived from an EMBL/GenBank/DDBJ whole genome shotgun (WGS) entry which is preliminary data.</text>
</comment>
<name>A0ABD1YUC1_9MARC</name>
<dbReference type="Proteomes" id="UP001605036">
    <property type="component" value="Unassembled WGS sequence"/>
</dbReference>
<reference evidence="11 12" key="1">
    <citation type="submission" date="2024-09" db="EMBL/GenBank/DDBJ databases">
        <title>Chromosome-scale assembly of Riccia fluitans.</title>
        <authorList>
            <person name="Paukszto L."/>
            <person name="Sawicki J."/>
            <person name="Karawczyk K."/>
            <person name="Piernik-Szablinska J."/>
            <person name="Szczecinska M."/>
            <person name="Mazdziarz M."/>
        </authorList>
    </citation>
    <scope>NUCLEOTIDE SEQUENCE [LARGE SCALE GENOMIC DNA]</scope>
    <source>
        <strain evidence="11">Rf_01</strain>
        <tissue evidence="11">Aerial parts of the thallus</tissue>
    </source>
</reference>
<dbReference type="PANTHER" id="PTHR22601">
    <property type="entry name" value="ISP4 LIKE PROTEIN"/>
    <property type="match status" value="1"/>
</dbReference>
<dbReference type="GO" id="GO:0015833">
    <property type="term" value="P:peptide transport"/>
    <property type="evidence" value="ECO:0007669"/>
    <property type="project" value="UniProtKB-KW"/>
</dbReference>
<keyword evidence="12" id="KW-1185">Reference proteome</keyword>
<accession>A0ABD1YUC1</accession>
<keyword evidence="5" id="KW-0571">Peptide transport</keyword>
<dbReference type="InterPro" id="IPR004648">
    <property type="entry name" value="Oligpept_transpt"/>
</dbReference>
<comment type="subcellular location">
    <subcellularLocation>
        <location evidence="1">Membrane</location>
        <topology evidence="1">Multi-pass membrane protein</topology>
    </subcellularLocation>
</comment>
<evidence type="ECO:0000256" key="6">
    <source>
        <dbReference type="ARBA" id="ARBA00022927"/>
    </source>
</evidence>
<keyword evidence="6" id="KW-0653">Protein transport</keyword>
<evidence type="ECO:0000256" key="7">
    <source>
        <dbReference type="ARBA" id="ARBA00022989"/>
    </source>
</evidence>
<gene>
    <name evidence="11" type="ORF">R1flu_005569</name>
</gene>
<proteinExistence type="inferred from homology"/>
<evidence type="ECO:0000256" key="3">
    <source>
        <dbReference type="ARBA" id="ARBA00022448"/>
    </source>
</evidence>
<evidence type="ECO:0000256" key="1">
    <source>
        <dbReference type="ARBA" id="ARBA00004141"/>
    </source>
</evidence>
<keyword evidence="3" id="KW-0813">Transport</keyword>
<evidence type="ECO:0000256" key="10">
    <source>
        <dbReference type="SAM" id="SignalP"/>
    </source>
</evidence>
<dbReference type="EMBL" id="JBHFFA010000003">
    <property type="protein sequence ID" value="KAL2634090.1"/>
    <property type="molecule type" value="Genomic_DNA"/>
</dbReference>
<dbReference type="Pfam" id="PF03169">
    <property type="entry name" value="OPT"/>
    <property type="match status" value="1"/>
</dbReference>
<evidence type="ECO:0000256" key="9">
    <source>
        <dbReference type="SAM" id="Phobius"/>
    </source>
</evidence>
<evidence type="ECO:0000256" key="5">
    <source>
        <dbReference type="ARBA" id="ARBA00022856"/>
    </source>
</evidence>
<feature type="signal peptide" evidence="10">
    <location>
        <begin position="1"/>
        <end position="23"/>
    </location>
</feature>
<comment type="similarity">
    <text evidence="2">Belongs to the oligopeptide OPT transporter (TC 2.A.67.1) family.</text>
</comment>
<evidence type="ECO:0000256" key="4">
    <source>
        <dbReference type="ARBA" id="ARBA00022692"/>
    </source>
</evidence>
<keyword evidence="8 9" id="KW-0472">Membrane</keyword>
<sequence length="95" mass="10471">MLLLAVGLSCALTLPIAVITATATTNKFEVPGPLRDFFYGYLAPGRVVGLNSFRVYAAGSVVQSVVFLRDFKLAHYMKIPPRHMFLVQLQPTVFP</sequence>
<keyword evidence="4 9" id="KW-0812">Transmembrane</keyword>
<evidence type="ECO:0000256" key="2">
    <source>
        <dbReference type="ARBA" id="ARBA00005484"/>
    </source>
</evidence>
<evidence type="ECO:0000313" key="12">
    <source>
        <dbReference type="Proteomes" id="UP001605036"/>
    </source>
</evidence>
<evidence type="ECO:0000256" key="8">
    <source>
        <dbReference type="ARBA" id="ARBA00023136"/>
    </source>
</evidence>
<feature type="transmembrane region" description="Helical" evidence="9">
    <location>
        <begin position="47"/>
        <end position="68"/>
    </location>
</feature>
<dbReference type="AlphaFoldDB" id="A0ABD1YUC1"/>
<keyword evidence="10" id="KW-0732">Signal</keyword>
<protein>
    <submittedName>
        <fullName evidence="11">Uncharacterized protein</fullName>
    </submittedName>
</protein>